<evidence type="ECO:0000313" key="4">
    <source>
        <dbReference type="Proteomes" id="UP000257200"/>
    </source>
</evidence>
<dbReference type="PANTHER" id="PTHR10910:SF17">
    <property type="entry name" value="DOUBLE-STRANDED RNA-SPECIFIC EDITASE B2"/>
    <property type="match status" value="1"/>
</dbReference>
<sequence>MRRRLATVKHLPFPYRRRPLSPPGLSSREVRPAGKPASVSLNWSCGDGGLEEVSSSTGRRTDSGTPSRLCSRSAFIRWLKLQQQPLSLNSPKHSDLPALASCSASKMSAGRYQRAMQRFSSALQAGGLGTWLRKPPALHNFSM</sequence>
<reference evidence="3" key="2">
    <citation type="submission" date="2025-09" db="UniProtKB">
        <authorList>
            <consortium name="Ensembl"/>
        </authorList>
    </citation>
    <scope>IDENTIFICATION</scope>
</reference>
<evidence type="ECO:0000313" key="3">
    <source>
        <dbReference type="Ensembl" id="ENSAPOP00000024682.1"/>
    </source>
</evidence>
<dbReference type="PROSITE" id="PS50141">
    <property type="entry name" value="A_DEAMIN_EDITASE"/>
    <property type="match status" value="1"/>
</dbReference>
<keyword evidence="4" id="KW-1185">Reference proteome</keyword>
<dbReference type="GO" id="GO:0006396">
    <property type="term" value="P:RNA processing"/>
    <property type="evidence" value="ECO:0007669"/>
    <property type="project" value="InterPro"/>
</dbReference>
<feature type="compositionally biased region" description="Low complexity" evidence="1">
    <location>
        <begin position="54"/>
        <end position="68"/>
    </location>
</feature>
<evidence type="ECO:0000259" key="2">
    <source>
        <dbReference type="PROSITE" id="PS50141"/>
    </source>
</evidence>
<evidence type="ECO:0000256" key="1">
    <source>
        <dbReference type="SAM" id="MobiDB-lite"/>
    </source>
</evidence>
<dbReference type="GeneTree" id="ENSGT00940000157252"/>
<feature type="region of interest" description="Disordered" evidence="1">
    <location>
        <begin position="15"/>
        <end position="68"/>
    </location>
</feature>
<accession>A0A3Q1GAQ2</accession>
<dbReference type="GO" id="GO:0006382">
    <property type="term" value="P:adenosine to inosine editing"/>
    <property type="evidence" value="ECO:0007669"/>
    <property type="project" value="TreeGrafter"/>
</dbReference>
<dbReference type="Pfam" id="PF02137">
    <property type="entry name" value="A_deamin"/>
    <property type="match status" value="1"/>
</dbReference>
<dbReference type="Ensembl" id="ENSAPOT00000008151.1">
    <property type="protein sequence ID" value="ENSAPOP00000024682.1"/>
    <property type="gene ID" value="ENSAPOG00000007476.1"/>
</dbReference>
<name>A0A3Q1GAQ2_9TELE</name>
<dbReference type="PANTHER" id="PTHR10910">
    <property type="entry name" value="EUKARYOTE SPECIFIC DSRNA BINDING PROTEIN"/>
    <property type="match status" value="1"/>
</dbReference>
<proteinExistence type="predicted"/>
<dbReference type="AlphaFoldDB" id="A0A3Q1GAQ2"/>
<dbReference type="GO" id="GO:0003726">
    <property type="term" value="F:double-stranded RNA adenosine deaminase activity"/>
    <property type="evidence" value="ECO:0007669"/>
    <property type="project" value="TreeGrafter"/>
</dbReference>
<feature type="domain" description="A to I editase" evidence="2">
    <location>
        <begin position="1"/>
        <end position="141"/>
    </location>
</feature>
<organism evidence="3 4">
    <name type="scientific">Acanthochromis polyacanthus</name>
    <name type="common">spiny chromis</name>
    <dbReference type="NCBI Taxonomy" id="80966"/>
    <lineage>
        <taxon>Eukaryota</taxon>
        <taxon>Metazoa</taxon>
        <taxon>Chordata</taxon>
        <taxon>Craniata</taxon>
        <taxon>Vertebrata</taxon>
        <taxon>Euteleostomi</taxon>
        <taxon>Actinopterygii</taxon>
        <taxon>Neopterygii</taxon>
        <taxon>Teleostei</taxon>
        <taxon>Neoteleostei</taxon>
        <taxon>Acanthomorphata</taxon>
        <taxon>Ovalentaria</taxon>
        <taxon>Pomacentridae</taxon>
        <taxon>Acanthochromis</taxon>
    </lineage>
</organism>
<reference evidence="3" key="1">
    <citation type="submission" date="2025-08" db="UniProtKB">
        <authorList>
            <consortium name="Ensembl"/>
        </authorList>
    </citation>
    <scope>IDENTIFICATION</scope>
</reference>
<dbReference type="Proteomes" id="UP000257200">
    <property type="component" value="Unplaced"/>
</dbReference>
<dbReference type="InterPro" id="IPR002466">
    <property type="entry name" value="A_deamin"/>
</dbReference>
<protein>
    <submittedName>
        <fullName evidence="3">Adenosine deaminase RNA specific B2 (inactive)</fullName>
    </submittedName>
</protein>
<dbReference type="GO" id="GO:0005737">
    <property type="term" value="C:cytoplasm"/>
    <property type="evidence" value="ECO:0007669"/>
    <property type="project" value="TreeGrafter"/>
</dbReference>
<dbReference type="GO" id="GO:0003725">
    <property type="term" value="F:double-stranded RNA binding"/>
    <property type="evidence" value="ECO:0007669"/>
    <property type="project" value="TreeGrafter"/>
</dbReference>
<dbReference type="GO" id="GO:0005730">
    <property type="term" value="C:nucleolus"/>
    <property type="evidence" value="ECO:0007669"/>
    <property type="project" value="TreeGrafter"/>
</dbReference>
<dbReference type="GO" id="GO:0008251">
    <property type="term" value="F:tRNA-specific adenosine deaminase activity"/>
    <property type="evidence" value="ECO:0007669"/>
    <property type="project" value="TreeGrafter"/>
</dbReference>